<protein>
    <submittedName>
        <fullName evidence="2">Uncharacterized protein</fullName>
    </submittedName>
</protein>
<comment type="caution">
    <text evidence="2">The sequence shown here is derived from an EMBL/GenBank/DDBJ whole genome shotgun (WGS) entry which is preliminary data.</text>
</comment>
<reference evidence="2 3" key="1">
    <citation type="journal article" date="2014" name="Genome Announc.">
        <title>Draft Genome Sequence of Lutibaculum baratangense Strain AMV1T, Isolated from a Mud Volcano in Andamans, India.</title>
        <authorList>
            <person name="Singh A."/>
            <person name="Sreenivas A."/>
            <person name="Sathyanarayana Reddy G."/>
            <person name="Pinnaka A.K."/>
            <person name="Shivaji S."/>
        </authorList>
    </citation>
    <scope>NUCLEOTIDE SEQUENCE [LARGE SCALE GENOMIC DNA]</scope>
    <source>
        <strain evidence="2 3">AMV1</strain>
    </source>
</reference>
<name>V4QTQ1_9HYPH</name>
<dbReference type="EMBL" id="AWXZ01000039">
    <property type="protein sequence ID" value="ESR23147.1"/>
    <property type="molecule type" value="Genomic_DNA"/>
</dbReference>
<evidence type="ECO:0000313" key="2">
    <source>
        <dbReference type="EMBL" id="ESR23147.1"/>
    </source>
</evidence>
<dbReference type="STRING" id="631454.N177_3215"/>
<dbReference type="Proteomes" id="UP000017819">
    <property type="component" value="Unassembled WGS sequence"/>
</dbReference>
<organism evidence="2 3">
    <name type="scientific">Lutibaculum baratangense AMV1</name>
    <dbReference type="NCBI Taxonomy" id="631454"/>
    <lineage>
        <taxon>Bacteria</taxon>
        <taxon>Pseudomonadati</taxon>
        <taxon>Pseudomonadota</taxon>
        <taxon>Alphaproteobacteria</taxon>
        <taxon>Hyphomicrobiales</taxon>
        <taxon>Tepidamorphaceae</taxon>
        <taxon>Lutibaculum</taxon>
    </lineage>
</organism>
<dbReference type="AlphaFoldDB" id="V4QTQ1"/>
<sequence length="50" mass="5582">MHHDLDLQPTREGSAAEAFGTGGQFGHARRVVPERARRKQQASPGVRQTW</sequence>
<feature type="region of interest" description="Disordered" evidence="1">
    <location>
        <begin position="1"/>
        <end position="50"/>
    </location>
</feature>
<proteinExistence type="predicted"/>
<gene>
    <name evidence="2" type="ORF">N177_3215</name>
</gene>
<evidence type="ECO:0000256" key="1">
    <source>
        <dbReference type="SAM" id="MobiDB-lite"/>
    </source>
</evidence>
<evidence type="ECO:0000313" key="3">
    <source>
        <dbReference type="Proteomes" id="UP000017819"/>
    </source>
</evidence>
<accession>V4QTQ1</accession>
<feature type="compositionally biased region" description="Polar residues" evidence="1">
    <location>
        <begin position="41"/>
        <end position="50"/>
    </location>
</feature>
<keyword evidence="3" id="KW-1185">Reference proteome</keyword>